<sequence length="125" mass="14505">MIPQVNESMSTGTKKRKREADNSVEQKGKAPNKQTSGNEASTSRQQPKQKETKDDGNRVKNTHSKFARRKKAIWKFCFGRTRWPFLSRYKLLPPSIKSETISQCVLIFKKFSKRWRTSGPNPIMM</sequence>
<feature type="compositionally biased region" description="Polar residues" evidence="1">
    <location>
        <begin position="32"/>
        <end position="46"/>
    </location>
</feature>
<dbReference type="EMBL" id="CM001746">
    <property type="protein sequence ID" value="KJB46450.1"/>
    <property type="molecule type" value="Genomic_DNA"/>
</dbReference>
<evidence type="ECO:0000313" key="2">
    <source>
        <dbReference type="EMBL" id="KJB46450.1"/>
    </source>
</evidence>
<reference evidence="2 3" key="1">
    <citation type="journal article" date="2012" name="Nature">
        <title>Repeated polyploidization of Gossypium genomes and the evolution of spinnable cotton fibres.</title>
        <authorList>
            <person name="Paterson A.H."/>
            <person name="Wendel J.F."/>
            <person name="Gundlach H."/>
            <person name="Guo H."/>
            <person name="Jenkins J."/>
            <person name="Jin D."/>
            <person name="Llewellyn D."/>
            <person name="Showmaker K.C."/>
            <person name="Shu S."/>
            <person name="Udall J."/>
            <person name="Yoo M.J."/>
            <person name="Byers R."/>
            <person name="Chen W."/>
            <person name="Doron-Faigenboim A."/>
            <person name="Duke M.V."/>
            <person name="Gong L."/>
            <person name="Grimwood J."/>
            <person name="Grover C."/>
            <person name="Grupp K."/>
            <person name="Hu G."/>
            <person name="Lee T.H."/>
            <person name="Li J."/>
            <person name="Lin L."/>
            <person name="Liu T."/>
            <person name="Marler B.S."/>
            <person name="Page J.T."/>
            <person name="Roberts A.W."/>
            <person name="Romanel E."/>
            <person name="Sanders W.S."/>
            <person name="Szadkowski E."/>
            <person name="Tan X."/>
            <person name="Tang H."/>
            <person name="Xu C."/>
            <person name="Wang J."/>
            <person name="Wang Z."/>
            <person name="Zhang D."/>
            <person name="Zhang L."/>
            <person name="Ashrafi H."/>
            <person name="Bedon F."/>
            <person name="Bowers J.E."/>
            <person name="Brubaker C.L."/>
            <person name="Chee P.W."/>
            <person name="Das S."/>
            <person name="Gingle A.R."/>
            <person name="Haigler C.H."/>
            <person name="Harker D."/>
            <person name="Hoffmann L.V."/>
            <person name="Hovav R."/>
            <person name="Jones D.C."/>
            <person name="Lemke C."/>
            <person name="Mansoor S."/>
            <person name="ur Rahman M."/>
            <person name="Rainville L.N."/>
            <person name="Rambani A."/>
            <person name="Reddy U.K."/>
            <person name="Rong J.K."/>
            <person name="Saranga Y."/>
            <person name="Scheffler B.E."/>
            <person name="Scheffler J.A."/>
            <person name="Stelly D.M."/>
            <person name="Triplett B.A."/>
            <person name="Van Deynze A."/>
            <person name="Vaslin M.F."/>
            <person name="Waghmare V.N."/>
            <person name="Walford S.A."/>
            <person name="Wright R.J."/>
            <person name="Zaki E.A."/>
            <person name="Zhang T."/>
            <person name="Dennis E.S."/>
            <person name="Mayer K.F."/>
            <person name="Peterson D.G."/>
            <person name="Rokhsar D.S."/>
            <person name="Wang X."/>
            <person name="Schmutz J."/>
        </authorList>
    </citation>
    <scope>NUCLEOTIDE SEQUENCE [LARGE SCALE GENOMIC DNA]</scope>
</reference>
<keyword evidence="3" id="KW-1185">Reference proteome</keyword>
<dbReference type="Gramene" id="KJB46450">
    <property type="protein sequence ID" value="KJB46450"/>
    <property type="gene ID" value="B456_007G369300"/>
</dbReference>
<gene>
    <name evidence="2" type="ORF">B456_007G369300</name>
</gene>
<organism evidence="2 3">
    <name type="scientific">Gossypium raimondii</name>
    <name type="common">Peruvian cotton</name>
    <name type="synonym">Gossypium klotzschianum subsp. raimondii</name>
    <dbReference type="NCBI Taxonomy" id="29730"/>
    <lineage>
        <taxon>Eukaryota</taxon>
        <taxon>Viridiplantae</taxon>
        <taxon>Streptophyta</taxon>
        <taxon>Embryophyta</taxon>
        <taxon>Tracheophyta</taxon>
        <taxon>Spermatophyta</taxon>
        <taxon>Magnoliopsida</taxon>
        <taxon>eudicotyledons</taxon>
        <taxon>Gunneridae</taxon>
        <taxon>Pentapetalae</taxon>
        <taxon>rosids</taxon>
        <taxon>malvids</taxon>
        <taxon>Malvales</taxon>
        <taxon>Malvaceae</taxon>
        <taxon>Malvoideae</taxon>
        <taxon>Gossypium</taxon>
    </lineage>
</organism>
<dbReference type="Proteomes" id="UP000032304">
    <property type="component" value="Chromosome 7"/>
</dbReference>
<evidence type="ECO:0000256" key="1">
    <source>
        <dbReference type="SAM" id="MobiDB-lite"/>
    </source>
</evidence>
<feature type="compositionally biased region" description="Basic and acidic residues" evidence="1">
    <location>
        <begin position="18"/>
        <end position="28"/>
    </location>
</feature>
<feature type="compositionally biased region" description="Polar residues" evidence="1">
    <location>
        <begin position="1"/>
        <end position="12"/>
    </location>
</feature>
<dbReference type="AlphaFoldDB" id="A0A0D2TSJ6"/>
<name>A0A0D2TSJ6_GOSRA</name>
<feature type="compositionally biased region" description="Basic and acidic residues" evidence="1">
    <location>
        <begin position="48"/>
        <end position="58"/>
    </location>
</feature>
<accession>A0A0D2TSJ6</accession>
<proteinExistence type="predicted"/>
<feature type="region of interest" description="Disordered" evidence="1">
    <location>
        <begin position="1"/>
        <end position="65"/>
    </location>
</feature>
<protein>
    <submittedName>
        <fullName evidence="2">Uncharacterized protein</fullName>
    </submittedName>
</protein>
<evidence type="ECO:0000313" key="3">
    <source>
        <dbReference type="Proteomes" id="UP000032304"/>
    </source>
</evidence>